<dbReference type="Gene3D" id="1.20.900.10">
    <property type="entry name" value="Dbl homology (DH) domain"/>
    <property type="match status" value="1"/>
</dbReference>
<feature type="region of interest" description="Disordered" evidence="1">
    <location>
        <begin position="161"/>
        <end position="270"/>
    </location>
</feature>
<reference evidence="4 5" key="1">
    <citation type="submission" date="2016-08" db="EMBL/GenBank/DDBJ databases">
        <title>A Parts List for Fungal Cellulosomes Revealed by Comparative Genomics.</title>
        <authorList>
            <consortium name="DOE Joint Genome Institute"/>
            <person name="Haitjema C.H."/>
            <person name="Gilmore S.P."/>
            <person name="Henske J.K."/>
            <person name="Solomon K.V."/>
            <person name="De Groot R."/>
            <person name="Kuo A."/>
            <person name="Mondo S.J."/>
            <person name="Salamov A.A."/>
            <person name="Labutti K."/>
            <person name="Zhao Z."/>
            <person name="Chiniquy J."/>
            <person name="Barry K."/>
            <person name="Brewer H.M."/>
            <person name="Purvine S.O."/>
            <person name="Wright A.T."/>
            <person name="Boxma B."/>
            <person name="Van Alen T."/>
            <person name="Hackstein J.H."/>
            <person name="Baker S.E."/>
            <person name="Grigoriev I.V."/>
            <person name="O'Malley M.A."/>
        </authorList>
    </citation>
    <scope>NUCLEOTIDE SEQUENCE [LARGE SCALE GENOMIC DNA]</scope>
    <source>
        <strain evidence="4 5">G1</strain>
    </source>
</reference>
<feature type="region of interest" description="Disordered" evidence="1">
    <location>
        <begin position="904"/>
        <end position="952"/>
    </location>
</feature>
<feature type="compositionally biased region" description="Low complexity" evidence="1">
    <location>
        <begin position="370"/>
        <end position="384"/>
    </location>
</feature>
<feature type="compositionally biased region" description="Low complexity" evidence="1">
    <location>
        <begin position="1071"/>
        <end position="1095"/>
    </location>
</feature>
<proteinExistence type="predicted"/>
<dbReference type="SUPFAM" id="SSF48065">
    <property type="entry name" value="DBL homology domain (DH-domain)"/>
    <property type="match status" value="1"/>
</dbReference>
<feature type="region of interest" description="Disordered" evidence="1">
    <location>
        <begin position="669"/>
        <end position="700"/>
    </location>
</feature>
<dbReference type="GO" id="GO:0005085">
    <property type="term" value="F:guanyl-nucleotide exchange factor activity"/>
    <property type="evidence" value="ECO:0007669"/>
    <property type="project" value="InterPro"/>
</dbReference>
<keyword evidence="2" id="KW-0472">Membrane</keyword>
<feature type="compositionally biased region" description="Low complexity" evidence="1">
    <location>
        <begin position="406"/>
        <end position="421"/>
    </location>
</feature>
<feature type="compositionally biased region" description="Polar residues" evidence="1">
    <location>
        <begin position="1167"/>
        <end position="1177"/>
    </location>
</feature>
<sequence length="1746" mass="198973">MIEISNDIVFLHPIKRRFKKLSFYIDLIEILVPLIIYIVWRHIYVIFEITFSMVNEFTKASFVAARKLYFEQIATNTNSQVESIINNDGRLKRNSISKENITEENISSTPLEFQSLLHKSTSYSSLIPKKNERSKLFDNNSKIPIPESQSLLNNSVNIHSESSANKQIQRNQKEKAHYATKKSLDKSKPESSPKIQILDEIPVAPPIKPAKISSPLLKHSKSSPHSQITNSKLPMSVSSKNFQNENDTFENMDNSNENNSRQNNNEDAKSNVITEESKGRIVFTKEKAPGWFSLKKEKVDNNNTYSWRSISKTKKNLKFKIKEEKINDINSLKNGFKKDEEKKISKVLSQTSVKSLVLAFSERQEATKNQSPSKIPSQIKIIPQERPQTPIRSLSPTELRPQSPAQRPITPTQRPIPTTQIKPLAPAKIQIQSNSYSPSQIRAKTPTYLPSKVNPIVNSQSQSFAYKSDQVKPQIQNEQANNKIELIKEKAENNKNSSTTNEEIVKSPSKKSINKIINNTQNFMYKNNNISVSDQSLNNTTSANTKKLDENVSTATEDDKNINDRKSASTIVFDKKVKQKIDEPISQEKNDNDVLNKFQRKKRTSFGSSSLSRTIDNDENNDENTNNNNNIKIKIIDEESSKTMSESIRDNPMYKYLRSKNDITYQKFNTTPNQYEDDSDASYDSDDFVSSDTENRKESFESKLRKKSKYFINGGKSSIGEKSDNNSSNQNKIAVISKKVSPSLPVPTLPVRKTSTSNMTKKIVQDNVKMNTTMEKYKENVNSKHIESIVPAVSPQMQSVSTSSNQSQGQAASSLSMHNRVNENLDSDKLYRPTSIVNKDPIMIDNKPEIPEGMLKYKPPKRTSSSLNKNNMHTHNKNSQDLTINELTSLVIDAPPERGRSIFKESREFSNKSHSIDTELNRREGNRREGRNRSPDYSMRSGMNEKTRGRIRNNIHSILQDIDDDDDDMNYSKEVNTRKYLKKYLDKREGQRSQSVDASKSKTNSHKRDDSDEYLKIHNDNEDALYISDLLNSDIMDQDNDKENIFFTNKLTPKISTFRQEKYSSIISSNSSISSLSSTSSSASSMTTKTSTTNTADVSKNSSINNKTLVNDTPVDSYYRISGVIKHSVVPIGNPSILYGGDSSYSTRNRNTLYNSRSSITLNRYSYQKSNRSSIQSNKRDSTTSSSTINDDDSSLIFSNLPEEIYNFLKPELEIHAPTRTSSRESIQGSITDYKRQSLSSLHHSLTLNDDSDEVTLKDNSSSLQPSIIKEEEGLSKYMTNDQKRIEQITSEILSTERTYVNELKSLINIYIEPLKKNNLLEQEEYNSIFANIEDIYKFHEKTFLPPLENACRRNEISKFFLDISSSFEIFYSKYYYAFNGANTFLTLIQSSNRRNVRVPTLSSSSYILSLPIFERSNKKRLKKFKSFLKRCAARPDHTQLSLQGYLILPVQRLPRYLLLLEQLVKHSKNNPLKKEEYEKVAELMKNVVASCNSYMKQCEEKHVLLEITTKHIRLDSNKSNGEMVDNYIKIQGLIKIPGAKLIRKGDLQILRSVTSDASIFPCKDIMNKRLSNDYSVGRNPNLINPNIRCSSALSMTTTNTSSSSRTYHDPKNNGSRLSSSNESIHSSSTLNSNYKRSSTSVIDFKKNQTTDSIGMFYLIHNLFIYCKLDGILVNVLDLEDSIVEPASFSSTSSEFVEIESKKTDIVLIISDSKTQLYLTSPDIDSVYSWHQTINKQWKTLKKIEK</sequence>
<feature type="compositionally biased region" description="Polar residues" evidence="1">
    <location>
        <begin position="536"/>
        <end position="555"/>
    </location>
</feature>
<dbReference type="CDD" id="cd00160">
    <property type="entry name" value="RhoGEF"/>
    <property type="match status" value="1"/>
</dbReference>
<evidence type="ECO:0000259" key="3">
    <source>
        <dbReference type="PROSITE" id="PS50010"/>
    </source>
</evidence>
<dbReference type="PANTHER" id="PTHR12673">
    <property type="entry name" value="FACIOGENITAL DYSPLASIA PROTEIN"/>
    <property type="match status" value="1"/>
</dbReference>
<feature type="region of interest" description="Disordered" evidence="1">
    <location>
        <begin position="490"/>
        <end position="510"/>
    </location>
</feature>
<feature type="region of interest" description="Disordered" evidence="1">
    <location>
        <begin position="536"/>
        <end position="561"/>
    </location>
</feature>
<feature type="region of interest" description="Disordered" evidence="1">
    <location>
        <begin position="1071"/>
        <end position="1109"/>
    </location>
</feature>
<feature type="region of interest" description="Disordered" evidence="1">
    <location>
        <begin position="1596"/>
        <end position="1634"/>
    </location>
</feature>
<feature type="region of interest" description="Disordered" evidence="1">
    <location>
        <begin position="363"/>
        <end position="423"/>
    </location>
</feature>
<feature type="compositionally biased region" description="Basic and acidic residues" evidence="1">
    <location>
        <begin position="904"/>
        <end position="934"/>
    </location>
</feature>
<dbReference type="OrthoDB" id="1716625at2759"/>
<feature type="compositionally biased region" description="Basic and acidic residues" evidence="1">
    <location>
        <begin position="1006"/>
        <end position="1015"/>
    </location>
</feature>
<feature type="compositionally biased region" description="Polar residues" evidence="1">
    <location>
        <begin position="1096"/>
        <end position="1109"/>
    </location>
</feature>
<organism evidence="4 5">
    <name type="scientific">Neocallimastix californiae</name>
    <dbReference type="NCBI Taxonomy" id="1754190"/>
    <lineage>
        <taxon>Eukaryota</taxon>
        <taxon>Fungi</taxon>
        <taxon>Fungi incertae sedis</taxon>
        <taxon>Chytridiomycota</taxon>
        <taxon>Chytridiomycota incertae sedis</taxon>
        <taxon>Neocallimastigomycetes</taxon>
        <taxon>Neocallimastigales</taxon>
        <taxon>Neocallimastigaceae</taxon>
        <taxon>Neocallimastix</taxon>
    </lineage>
</organism>
<feature type="compositionally biased region" description="Polar residues" evidence="1">
    <location>
        <begin position="227"/>
        <end position="246"/>
    </location>
</feature>
<dbReference type="SMART" id="SM00325">
    <property type="entry name" value="RhoGEF"/>
    <property type="match status" value="1"/>
</dbReference>
<gene>
    <name evidence="4" type="ORF">LY90DRAFT_673953</name>
</gene>
<dbReference type="PROSITE" id="PS00741">
    <property type="entry name" value="DH_1"/>
    <property type="match status" value="1"/>
</dbReference>
<keyword evidence="2" id="KW-1133">Transmembrane helix</keyword>
<evidence type="ECO:0000313" key="4">
    <source>
        <dbReference type="EMBL" id="ORY29185.1"/>
    </source>
</evidence>
<evidence type="ECO:0000256" key="1">
    <source>
        <dbReference type="SAM" id="MobiDB-lite"/>
    </source>
</evidence>
<dbReference type="InterPro" id="IPR035899">
    <property type="entry name" value="DBL_dom_sf"/>
</dbReference>
<dbReference type="InterPro" id="IPR051092">
    <property type="entry name" value="FYVE_RhoGEF_PH"/>
</dbReference>
<dbReference type="InterPro" id="IPR000219">
    <property type="entry name" value="DH_dom"/>
</dbReference>
<feature type="region of interest" description="Disordered" evidence="1">
    <location>
        <begin position="850"/>
        <end position="882"/>
    </location>
</feature>
<feature type="compositionally biased region" description="Low complexity" evidence="1">
    <location>
        <begin position="1616"/>
        <end position="1634"/>
    </location>
</feature>
<feature type="compositionally biased region" description="Low complexity" evidence="1">
    <location>
        <begin position="1596"/>
        <end position="1606"/>
    </location>
</feature>
<dbReference type="STRING" id="1754190.A0A1Y2B523"/>
<dbReference type="PROSITE" id="PS50010">
    <property type="entry name" value="DH_2"/>
    <property type="match status" value="1"/>
</dbReference>
<dbReference type="Proteomes" id="UP000193920">
    <property type="component" value="Unassembled WGS sequence"/>
</dbReference>
<comment type="caution">
    <text evidence="4">The sequence shown here is derived from an EMBL/GenBank/DDBJ whole genome shotgun (WGS) entry which is preliminary data.</text>
</comment>
<protein>
    <recommendedName>
        <fullName evidence="3">DH domain-containing protein</fullName>
    </recommendedName>
</protein>
<feature type="domain" description="DH" evidence="3">
    <location>
        <begin position="1285"/>
        <end position="1495"/>
    </location>
</feature>
<feature type="region of interest" description="Disordered" evidence="1">
    <location>
        <begin position="592"/>
        <end position="628"/>
    </location>
</feature>
<dbReference type="PANTHER" id="PTHR12673:SF263">
    <property type="entry name" value="PLECKSTRIN DOMAIN-CONTAINING PROTEIN"/>
    <property type="match status" value="1"/>
</dbReference>
<feature type="transmembrane region" description="Helical" evidence="2">
    <location>
        <begin position="21"/>
        <end position="40"/>
    </location>
</feature>
<feature type="region of interest" description="Disordered" evidence="1">
    <location>
        <begin position="985"/>
        <end position="1015"/>
    </location>
</feature>
<dbReference type="InterPro" id="IPR001331">
    <property type="entry name" value="GDS_CDC24_CS"/>
</dbReference>
<name>A0A1Y2B523_9FUNG</name>
<accession>A0A1Y2B523</accession>
<feature type="compositionally biased region" description="Polar residues" evidence="1">
    <location>
        <begin position="386"/>
        <end position="396"/>
    </location>
</feature>
<feature type="compositionally biased region" description="Low complexity" evidence="1">
    <location>
        <begin position="251"/>
        <end position="263"/>
    </location>
</feature>
<feature type="compositionally biased region" description="Polar residues" evidence="1">
    <location>
        <begin position="992"/>
        <end position="1002"/>
    </location>
</feature>
<evidence type="ECO:0000256" key="2">
    <source>
        <dbReference type="SAM" id="Phobius"/>
    </source>
</evidence>
<keyword evidence="5" id="KW-1185">Reference proteome</keyword>
<dbReference type="GO" id="GO:0005737">
    <property type="term" value="C:cytoplasm"/>
    <property type="evidence" value="ECO:0007669"/>
    <property type="project" value="TreeGrafter"/>
</dbReference>
<feature type="compositionally biased region" description="Low complexity" evidence="1">
    <location>
        <begin position="494"/>
        <end position="507"/>
    </location>
</feature>
<feature type="region of interest" description="Disordered" evidence="1">
    <location>
        <begin position="1167"/>
        <end position="1193"/>
    </location>
</feature>
<evidence type="ECO:0000313" key="5">
    <source>
        <dbReference type="Proteomes" id="UP000193920"/>
    </source>
</evidence>
<dbReference type="Pfam" id="PF00621">
    <property type="entry name" value="RhoGEF"/>
    <property type="match status" value="1"/>
</dbReference>
<feature type="compositionally biased region" description="Acidic residues" evidence="1">
    <location>
        <begin position="675"/>
        <end position="689"/>
    </location>
</feature>
<dbReference type="GO" id="GO:0035556">
    <property type="term" value="P:intracellular signal transduction"/>
    <property type="evidence" value="ECO:0007669"/>
    <property type="project" value="InterPro"/>
</dbReference>
<keyword evidence="2" id="KW-0812">Transmembrane</keyword>
<dbReference type="EMBL" id="MCOG01000181">
    <property type="protein sequence ID" value="ORY29185.1"/>
    <property type="molecule type" value="Genomic_DNA"/>
</dbReference>
<feature type="compositionally biased region" description="Polar residues" evidence="1">
    <location>
        <begin position="862"/>
        <end position="882"/>
    </location>
</feature>
<feature type="compositionally biased region" description="Polar residues" evidence="1">
    <location>
        <begin position="161"/>
        <end position="170"/>
    </location>
</feature>
<feature type="compositionally biased region" description="Basic and acidic residues" evidence="1">
    <location>
        <begin position="171"/>
        <end position="191"/>
    </location>
</feature>